<dbReference type="SMART" id="SM00342">
    <property type="entry name" value="HTH_ARAC"/>
    <property type="match status" value="1"/>
</dbReference>
<dbReference type="Pfam" id="PF12833">
    <property type="entry name" value="HTH_18"/>
    <property type="match status" value="1"/>
</dbReference>
<evidence type="ECO:0000256" key="1">
    <source>
        <dbReference type="ARBA" id="ARBA00023015"/>
    </source>
</evidence>
<protein>
    <submittedName>
        <fullName evidence="5">Helix-turn-helix domain-containing protein</fullName>
    </submittedName>
</protein>
<dbReference type="RefSeq" id="WP_249245288.1">
    <property type="nucleotide sequence ID" value="NZ_JAKPBZ010000113.1"/>
</dbReference>
<feature type="domain" description="HTH araC/xylS-type" evidence="4">
    <location>
        <begin position="216"/>
        <end position="317"/>
    </location>
</feature>
<evidence type="ECO:0000313" key="5">
    <source>
        <dbReference type="EMBL" id="MCL2893980.1"/>
    </source>
</evidence>
<evidence type="ECO:0000313" key="6">
    <source>
        <dbReference type="Proteomes" id="UP001203069"/>
    </source>
</evidence>
<keyword evidence="3" id="KW-0804">Transcription</keyword>
<dbReference type="PANTHER" id="PTHR43280:SF2">
    <property type="entry name" value="HTH-TYPE TRANSCRIPTIONAL REGULATOR EXSA"/>
    <property type="match status" value="1"/>
</dbReference>
<sequence length="327" mass="37417">MKTIFTTHDYPEDKRFSIFRETVKDRFLLSYDCQPADRLASQRFYANLTGHLVADLKFVVIQSNSHVAVSNAGRCGLSQEDHFYIELQRSGTSTLTQDGRSVFLRQGDFAFFDMARPVTWAFDNDYSLFKLLIPREKLTKKIGNTQHLTSRAIRGNTVIGNLVYSFFLKYVPVLETLSPANAQSLADVLLNLITTALSELSQGLPNQSINHATLFYMAQQYIENNLHNHELKVEDCARACGISVRYLQKLFHDQNTTINKLICQKRLELYKSALTNPLMAGKNISQIAYDCGFNDISNLCRKFKLAYAMTPYEYRKYHAERQSLQSA</sequence>
<comment type="caution">
    <text evidence="5">The sequence shown here is derived from an EMBL/GenBank/DDBJ whole genome shotgun (WGS) entry which is preliminary data.</text>
</comment>
<dbReference type="InterPro" id="IPR009057">
    <property type="entry name" value="Homeodomain-like_sf"/>
</dbReference>
<dbReference type="PROSITE" id="PS01124">
    <property type="entry name" value="HTH_ARAC_FAMILY_2"/>
    <property type="match status" value="1"/>
</dbReference>
<dbReference type="EMBL" id="JAKPBZ010000113">
    <property type="protein sequence ID" value="MCL2893980.1"/>
    <property type="molecule type" value="Genomic_DNA"/>
</dbReference>
<accession>A0ABT0MVV3</accession>
<keyword evidence="2" id="KW-0238">DNA-binding</keyword>
<evidence type="ECO:0000259" key="4">
    <source>
        <dbReference type="PROSITE" id="PS01124"/>
    </source>
</evidence>
<dbReference type="Pfam" id="PF14525">
    <property type="entry name" value="AraC_binding_2"/>
    <property type="match status" value="1"/>
</dbReference>
<evidence type="ECO:0000256" key="2">
    <source>
        <dbReference type="ARBA" id="ARBA00023125"/>
    </source>
</evidence>
<evidence type="ECO:0000256" key="3">
    <source>
        <dbReference type="ARBA" id="ARBA00023163"/>
    </source>
</evidence>
<keyword evidence="1" id="KW-0805">Transcription regulation</keyword>
<dbReference type="Proteomes" id="UP001203069">
    <property type="component" value="Unassembled WGS sequence"/>
</dbReference>
<name>A0ABT0MVV3_9GAMM</name>
<dbReference type="InterPro" id="IPR018060">
    <property type="entry name" value="HTH_AraC"/>
</dbReference>
<proteinExistence type="predicted"/>
<keyword evidence="6" id="KW-1185">Reference proteome</keyword>
<organism evidence="5 6">
    <name type="scientific">Brenneria tiliae</name>
    <dbReference type="NCBI Taxonomy" id="2914984"/>
    <lineage>
        <taxon>Bacteria</taxon>
        <taxon>Pseudomonadati</taxon>
        <taxon>Pseudomonadota</taxon>
        <taxon>Gammaproteobacteria</taxon>
        <taxon>Enterobacterales</taxon>
        <taxon>Pectobacteriaceae</taxon>
        <taxon>Brenneria</taxon>
    </lineage>
</organism>
<gene>
    <name evidence="5" type="ORF">MFP26_14920</name>
</gene>
<reference evidence="5 6" key="1">
    <citation type="submission" date="2022-02" db="EMBL/GenBank/DDBJ databases">
        <title>Description of Brenneria tiliae sp. nov. isolated from symptomatic Tilia x moltkei and Tilia x europaea trees in the UK.</title>
        <authorList>
            <person name="Kile H."/>
        </authorList>
    </citation>
    <scope>NUCLEOTIDE SEQUENCE [LARGE SCALE GENOMIC DNA]</scope>
    <source>
        <strain evidence="5 6">MC1SB4.1</strain>
    </source>
</reference>
<dbReference type="PANTHER" id="PTHR43280">
    <property type="entry name" value="ARAC-FAMILY TRANSCRIPTIONAL REGULATOR"/>
    <property type="match status" value="1"/>
</dbReference>
<dbReference type="InterPro" id="IPR035418">
    <property type="entry name" value="AraC-bd_2"/>
</dbReference>
<dbReference type="Gene3D" id="1.10.10.60">
    <property type="entry name" value="Homeodomain-like"/>
    <property type="match status" value="1"/>
</dbReference>
<dbReference type="SUPFAM" id="SSF46689">
    <property type="entry name" value="Homeodomain-like"/>
    <property type="match status" value="1"/>
</dbReference>